<name>A0AA38XJV2_9EURO</name>
<dbReference type="GO" id="GO:0016853">
    <property type="term" value="F:isomerase activity"/>
    <property type="evidence" value="ECO:0007669"/>
    <property type="project" value="TreeGrafter"/>
</dbReference>
<protein>
    <submittedName>
        <fullName evidence="2">Uncharacterized protein</fullName>
    </submittedName>
</protein>
<accession>A0AA38XJV2</accession>
<evidence type="ECO:0000313" key="2">
    <source>
        <dbReference type="EMBL" id="KAJ9614831.1"/>
    </source>
</evidence>
<organism evidence="2 3">
    <name type="scientific">Knufia peltigerae</name>
    <dbReference type="NCBI Taxonomy" id="1002370"/>
    <lineage>
        <taxon>Eukaryota</taxon>
        <taxon>Fungi</taxon>
        <taxon>Dikarya</taxon>
        <taxon>Ascomycota</taxon>
        <taxon>Pezizomycotina</taxon>
        <taxon>Eurotiomycetes</taxon>
        <taxon>Chaetothyriomycetidae</taxon>
        <taxon>Chaetothyriales</taxon>
        <taxon>Trichomeriaceae</taxon>
        <taxon>Knufia</taxon>
    </lineage>
</organism>
<dbReference type="InterPro" id="IPR003719">
    <property type="entry name" value="Phenazine_PhzF-like"/>
</dbReference>
<dbReference type="AlphaFoldDB" id="A0AA38XJV2"/>
<evidence type="ECO:0000256" key="1">
    <source>
        <dbReference type="PIRSR" id="PIRSR016184-1"/>
    </source>
</evidence>
<dbReference type="Pfam" id="PF02567">
    <property type="entry name" value="PhzC-PhzF"/>
    <property type="match status" value="1"/>
</dbReference>
<dbReference type="NCBIfam" id="TIGR00654">
    <property type="entry name" value="PhzF_family"/>
    <property type="match status" value="1"/>
</dbReference>
<dbReference type="EMBL" id="JAPDRN010000183">
    <property type="protein sequence ID" value="KAJ9614831.1"/>
    <property type="molecule type" value="Genomic_DNA"/>
</dbReference>
<sequence length="317" mass="34186">MPTTLSFVTLDVFTTTRYTGNPLAIIKVPSSTTLTQSQKQRIAREFNLSESVFLHEQTDSDKSDSSARIDIFTSHAEVPFAGHPTVGTANYVLRILRDDDPLKGNVKALQAKAGRFGITLDESVSGTRIAVAHNVHVHSSPFAGQSYAAYPVVSIVKGMTFILAQLPDLDALENQSRNLVGTENTYTSQNSLDEDWRTGIVCTYFYVDLGPSSGSGSDSKTRHLRTRMFGSREDPATGSAASALSSYLSLQTGTPGRYKYRFTQGVEMGQRSEISVEVSTTTSIRSEADSTAVGIGEVLLGGSAVLNMQGTLEVPEP</sequence>
<dbReference type="GO" id="GO:0005737">
    <property type="term" value="C:cytoplasm"/>
    <property type="evidence" value="ECO:0007669"/>
    <property type="project" value="TreeGrafter"/>
</dbReference>
<dbReference type="Proteomes" id="UP001172681">
    <property type="component" value="Unassembled WGS sequence"/>
</dbReference>
<keyword evidence="3" id="KW-1185">Reference proteome</keyword>
<dbReference type="Gene3D" id="3.10.310.10">
    <property type="entry name" value="Diaminopimelate Epimerase, Chain A, domain 1"/>
    <property type="match status" value="2"/>
</dbReference>
<evidence type="ECO:0000313" key="3">
    <source>
        <dbReference type="Proteomes" id="UP001172681"/>
    </source>
</evidence>
<comment type="caution">
    <text evidence="2">The sequence shown here is derived from an EMBL/GenBank/DDBJ whole genome shotgun (WGS) entry which is preliminary data.</text>
</comment>
<dbReference type="SUPFAM" id="SSF54506">
    <property type="entry name" value="Diaminopimelate epimerase-like"/>
    <property type="match status" value="1"/>
</dbReference>
<dbReference type="PANTHER" id="PTHR13774:SF32">
    <property type="entry name" value="ANTISENSE-ENHANCING SEQUENCE 1"/>
    <property type="match status" value="1"/>
</dbReference>
<reference evidence="2" key="1">
    <citation type="submission" date="2022-10" db="EMBL/GenBank/DDBJ databases">
        <title>Culturing micro-colonial fungi from biological soil crusts in the Mojave desert and describing Neophaeococcomyces mojavensis, and introducing the new genera and species Taxawa tesnikishii.</title>
        <authorList>
            <person name="Kurbessoian T."/>
            <person name="Stajich J.E."/>
        </authorList>
    </citation>
    <scope>NUCLEOTIDE SEQUENCE</scope>
    <source>
        <strain evidence="2">TK_35</strain>
    </source>
</reference>
<proteinExistence type="predicted"/>
<dbReference type="PANTHER" id="PTHR13774">
    <property type="entry name" value="PHENAZINE BIOSYNTHESIS PROTEIN"/>
    <property type="match status" value="1"/>
</dbReference>
<dbReference type="PIRSF" id="PIRSF016184">
    <property type="entry name" value="PhzC_PhzF"/>
    <property type="match status" value="1"/>
</dbReference>
<feature type="active site" evidence="1">
    <location>
        <position position="50"/>
    </location>
</feature>
<gene>
    <name evidence="2" type="ORF">H2204_014412</name>
</gene>